<evidence type="ECO:0000256" key="8">
    <source>
        <dbReference type="SAM" id="MobiDB-lite"/>
    </source>
</evidence>
<dbReference type="PROSITE" id="PS50294">
    <property type="entry name" value="WD_REPEATS_REGION"/>
    <property type="match status" value="2"/>
</dbReference>
<evidence type="ECO:0000313" key="12">
    <source>
        <dbReference type="Proteomes" id="UP000070412"/>
    </source>
</evidence>
<dbReference type="InterPro" id="IPR019775">
    <property type="entry name" value="WD40_repeat_CS"/>
</dbReference>
<dbReference type="PROSITE" id="PS00678">
    <property type="entry name" value="WD_REPEATS_1"/>
    <property type="match status" value="1"/>
</dbReference>
<feature type="repeat" description="WD" evidence="7">
    <location>
        <begin position="210"/>
        <end position="242"/>
    </location>
</feature>
<evidence type="ECO:0000256" key="3">
    <source>
        <dbReference type="ARBA" id="ARBA00022664"/>
    </source>
</evidence>
<dbReference type="InterPro" id="IPR044633">
    <property type="entry name" value="CstF1-like"/>
</dbReference>
<keyword evidence="2 7" id="KW-0853">WD repeat</keyword>
<dbReference type="SMART" id="SM00320">
    <property type="entry name" value="WD40"/>
    <property type="match status" value="6"/>
</dbReference>
<dbReference type="SUPFAM" id="SSF50978">
    <property type="entry name" value="WD40 repeat-like"/>
    <property type="match status" value="1"/>
</dbReference>
<dbReference type="Gene3D" id="1.20.960.50">
    <property type="entry name" value="Cleavage stimulation factor subunit 1, dimerisation domain"/>
    <property type="match status" value="1"/>
</dbReference>
<protein>
    <recommendedName>
        <fullName evidence="6">Cleavage stimulation factor 50 kDa subunit</fullName>
    </recommendedName>
</protein>
<comment type="subcellular location">
    <subcellularLocation>
        <location evidence="1">Nucleus</location>
    </subcellularLocation>
</comment>
<dbReference type="InterPro" id="IPR015943">
    <property type="entry name" value="WD40/YVTN_repeat-like_dom_sf"/>
</dbReference>
<name>A0A834R882_SARSC</name>
<dbReference type="PANTHER" id="PTHR44133">
    <property type="entry name" value="CLEAVAGE STIMULATION FACTOR SUBUNIT 1"/>
    <property type="match status" value="1"/>
</dbReference>
<dbReference type="InterPro" id="IPR001680">
    <property type="entry name" value="WD40_rpt"/>
</dbReference>
<dbReference type="InterPro" id="IPR032028">
    <property type="entry name" value="CSTF1_dimer"/>
</dbReference>
<organism evidence="10">
    <name type="scientific">Sarcoptes scabiei</name>
    <name type="common">Itch mite</name>
    <name type="synonym">Acarus scabiei</name>
    <dbReference type="NCBI Taxonomy" id="52283"/>
    <lineage>
        <taxon>Eukaryota</taxon>
        <taxon>Metazoa</taxon>
        <taxon>Ecdysozoa</taxon>
        <taxon>Arthropoda</taxon>
        <taxon>Chelicerata</taxon>
        <taxon>Arachnida</taxon>
        <taxon>Acari</taxon>
        <taxon>Acariformes</taxon>
        <taxon>Sarcoptiformes</taxon>
        <taxon>Astigmata</taxon>
        <taxon>Psoroptidia</taxon>
        <taxon>Sarcoptoidea</taxon>
        <taxon>Sarcoptidae</taxon>
        <taxon>Sarcoptinae</taxon>
        <taxon>Sarcoptes</taxon>
    </lineage>
</organism>
<evidence type="ECO:0000256" key="1">
    <source>
        <dbReference type="ARBA" id="ARBA00004123"/>
    </source>
</evidence>
<dbReference type="PROSITE" id="PS50082">
    <property type="entry name" value="WD_REPEATS_2"/>
    <property type="match status" value="4"/>
</dbReference>
<dbReference type="InterPro" id="IPR018881">
    <property type="entry name" value="C2orf69_mit"/>
</dbReference>
<evidence type="ECO:0000259" key="9">
    <source>
        <dbReference type="Pfam" id="PF16699"/>
    </source>
</evidence>
<dbReference type="GO" id="GO:0003723">
    <property type="term" value="F:RNA binding"/>
    <property type="evidence" value="ECO:0007669"/>
    <property type="project" value="TreeGrafter"/>
</dbReference>
<sequence>MSTEDTSMNNSIHPFGEQSSNLHPKSKKNSYHSGFMQDFRLRDQLYRLIISQFFYDGQAQLAKNVANVLGVQSMCPPSDRLSNLVAQALVSEDSESHKRIEESLSSPFTENGIDLDFETERDRSSAPISPSFYETIYVTSHKGPCRAGCFNSNGSLIATGSVDASIKILDVERMVAKTMNSNHSDASSQSQSTEPNSHNQFETHPVIRTLYDHLEEVSCLTFHPKDQFLFSGSHDMTIKVFDYSKPPVKRACKSIQDSHIIRCLALHSTGDYLLVGTQHPTIRLYHLPTFQSFISPVIADQHKGPITSIEYSPNSKVYVSSSKDGDIRLWDTVSNRCVGILPRAHDGLEICSVCFTKNGKYILSSGKDSMVKLWELSMSRCLIAYTGMNQNSQKHRTQSSFNHTEDFVLMPDEISNSLCVWDARNAECLPLLPLGHNQPVRRICHSPTAPAFLTCSDDFRARFWFRMRGRFNNLIYVPSQKNQAHQNVWNVVCYFGGDIQNLADEMIKRNNAEYLKYSLENVALRISKLFVSDDTLVIQPSVTNDSYSRFDNFIKSHQICGIPDFDCDDTSCYIHLKSLITNAQKLINIKSNEMIALKLIFFSKGQVVFNQLARSLSLIGVKDCTMKINEIYLLDGGHNGRSDFWLTDQRHIFSLIDVAGCRSFKIGITDFQLQKCKQLMEEELKFRAILETREDVAIKRVYLNQNQYNNISLIQLHFQILDSLFDGQFMC</sequence>
<reference evidence="11" key="3">
    <citation type="submission" date="2022-06" db="UniProtKB">
        <authorList>
            <consortium name="EnsemblMetazoa"/>
        </authorList>
    </citation>
    <scope>IDENTIFICATION</scope>
</reference>
<dbReference type="FunFam" id="2.130.10.10:FF:000089">
    <property type="entry name" value="Cleavage stimulation factor subunit 1"/>
    <property type="match status" value="1"/>
</dbReference>
<gene>
    <name evidence="10" type="ORF">SSS_8767</name>
</gene>
<reference evidence="10" key="2">
    <citation type="submission" date="2020-01" db="EMBL/GenBank/DDBJ databases">
        <authorList>
            <person name="Korhonen P.K.K."/>
            <person name="Guangxu M.G."/>
            <person name="Wang T.W."/>
            <person name="Stroehlein A.J.S."/>
            <person name="Young N.D."/>
            <person name="Ang C.-S.A."/>
            <person name="Fernando D.W.F."/>
            <person name="Lu H.L."/>
            <person name="Taylor S.T."/>
            <person name="Ehtesham M.E.M."/>
            <person name="Najaraj S.H.N."/>
            <person name="Harsha G.H.G."/>
            <person name="Madugundu A.M."/>
            <person name="Renuse S.R."/>
            <person name="Holt D.H."/>
            <person name="Pandey A.P."/>
            <person name="Papenfuss A.P."/>
            <person name="Gasser R.B.G."/>
            <person name="Fischer K.F."/>
        </authorList>
    </citation>
    <scope>NUCLEOTIDE SEQUENCE</scope>
    <source>
        <strain evidence="10">SSS_KF_BRIS2020</strain>
    </source>
</reference>
<feature type="repeat" description="WD" evidence="7">
    <location>
        <begin position="299"/>
        <end position="340"/>
    </location>
</feature>
<dbReference type="OrthoDB" id="14421at2759"/>
<feature type="compositionally biased region" description="Polar residues" evidence="8">
    <location>
        <begin position="1"/>
        <end position="23"/>
    </location>
</feature>
<dbReference type="GO" id="GO:0005848">
    <property type="term" value="C:mRNA cleavage stimulating factor complex"/>
    <property type="evidence" value="ECO:0007669"/>
    <property type="project" value="InterPro"/>
</dbReference>
<reference evidence="12" key="1">
    <citation type="journal article" date="2020" name="PLoS Negl. Trop. Dis.">
        <title>High-quality nuclear genome for Sarcoptes scabiei-A critical resource for a neglected parasite.</title>
        <authorList>
            <person name="Korhonen P.K."/>
            <person name="Gasser R.B."/>
            <person name="Ma G."/>
            <person name="Wang T."/>
            <person name="Stroehlein A.J."/>
            <person name="Young N.D."/>
            <person name="Ang C.S."/>
            <person name="Fernando D.D."/>
            <person name="Lu H.C."/>
            <person name="Taylor S."/>
            <person name="Reynolds S.L."/>
            <person name="Mofiz E."/>
            <person name="Najaraj S.H."/>
            <person name="Gowda H."/>
            <person name="Madugundu A."/>
            <person name="Renuse S."/>
            <person name="Holt D."/>
            <person name="Pandey A."/>
            <person name="Papenfuss A.T."/>
            <person name="Fischer K."/>
        </authorList>
    </citation>
    <scope>NUCLEOTIDE SEQUENCE [LARGE SCALE GENOMIC DNA]</scope>
</reference>
<dbReference type="CDD" id="cd00200">
    <property type="entry name" value="WD40"/>
    <property type="match status" value="1"/>
</dbReference>
<feature type="repeat" description="WD" evidence="7">
    <location>
        <begin position="350"/>
        <end position="384"/>
    </location>
</feature>
<evidence type="ECO:0000256" key="6">
    <source>
        <dbReference type="ARBA" id="ARBA00029851"/>
    </source>
</evidence>
<evidence type="ECO:0000256" key="2">
    <source>
        <dbReference type="ARBA" id="ARBA00022574"/>
    </source>
</evidence>
<evidence type="ECO:0000256" key="4">
    <source>
        <dbReference type="ARBA" id="ARBA00022737"/>
    </source>
</evidence>
<dbReference type="EnsemblMetazoa" id="SSS_8767s_mrna">
    <property type="protein sequence ID" value="KAF7491703.1"/>
    <property type="gene ID" value="SSS_8767"/>
</dbReference>
<dbReference type="InterPro" id="IPR038184">
    <property type="entry name" value="CSTF1_dimer_sf"/>
</dbReference>
<keyword evidence="3" id="KW-0507">mRNA processing</keyword>
<dbReference type="Pfam" id="PF10561">
    <property type="entry name" value="C2orf69"/>
    <property type="match status" value="2"/>
</dbReference>
<evidence type="ECO:0000313" key="10">
    <source>
        <dbReference type="EMBL" id="KAF7491703.1"/>
    </source>
</evidence>
<keyword evidence="5" id="KW-0539">Nucleus</keyword>
<evidence type="ECO:0000256" key="7">
    <source>
        <dbReference type="PROSITE-ProRule" id="PRU00221"/>
    </source>
</evidence>
<dbReference type="Pfam" id="PF16699">
    <property type="entry name" value="CSTF1_dimer"/>
    <property type="match status" value="1"/>
</dbReference>
<evidence type="ECO:0000256" key="5">
    <source>
        <dbReference type="ARBA" id="ARBA00023242"/>
    </source>
</evidence>
<proteinExistence type="predicted"/>
<dbReference type="Gene3D" id="2.130.10.10">
    <property type="entry name" value="YVTN repeat-like/Quinoprotein amine dehydrogenase"/>
    <property type="match status" value="3"/>
</dbReference>
<dbReference type="AlphaFoldDB" id="A0A834R882"/>
<dbReference type="PANTHER" id="PTHR44133:SF2">
    <property type="entry name" value="CLEAVAGE STIMULATION FACTOR SUBUNIT 1"/>
    <property type="match status" value="1"/>
</dbReference>
<dbReference type="InterPro" id="IPR036322">
    <property type="entry name" value="WD40_repeat_dom_sf"/>
</dbReference>
<feature type="region of interest" description="Disordered" evidence="8">
    <location>
        <begin position="178"/>
        <end position="199"/>
    </location>
</feature>
<feature type="repeat" description="WD" evidence="7">
    <location>
        <begin position="138"/>
        <end position="172"/>
    </location>
</feature>
<dbReference type="Pfam" id="PF00400">
    <property type="entry name" value="WD40"/>
    <property type="match status" value="5"/>
</dbReference>
<dbReference type="GO" id="GO:0031124">
    <property type="term" value="P:mRNA 3'-end processing"/>
    <property type="evidence" value="ECO:0007669"/>
    <property type="project" value="InterPro"/>
</dbReference>
<dbReference type="EMBL" id="WVUK01000058">
    <property type="protein sequence ID" value="KAF7491703.1"/>
    <property type="molecule type" value="Genomic_DNA"/>
</dbReference>
<feature type="region of interest" description="Disordered" evidence="8">
    <location>
        <begin position="1"/>
        <end position="29"/>
    </location>
</feature>
<dbReference type="Proteomes" id="UP000070412">
    <property type="component" value="Unassembled WGS sequence"/>
</dbReference>
<keyword evidence="12" id="KW-1185">Reference proteome</keyword>
<feature type="compositionally biased region" description="Low complexity" evidence="8">
    <location>
        <begin position="180"/>
        <end position="192"/>
    </location>
</feature>
<accession>A0A834R882</accession>
<keyword evidence="4" id="KW-0677">Repeat</keyword>
<feature type="domain" description="Cleavage stimulation factor subunit 1 dimerisation" evidence="9">
    <location>
        <begin position="40"/>
        <end position="92"/>
    </location>
</feature>
<evidence type="ECO:0000313" key="11">
    <source>
        <dbReference type="EnsemblMetazoa" id="KAF7491703.1"/>
    </source>
</evidence>